<dbReference type="Gene3D" id="3.40.630.30">
    <property type="match status" value="1"/>
</dbReference>
<dbReference type="SUPFAM" id="SSF55729">
    <property type="entry name" value="Acyl-CoA N-acyltransferases (Nat)"/>
    <property type="match status" value="1"/>
</dbReference>
<keyword evidence="3" id="KW-1185">Reference proteome</keyword>
<evidence type="ECO:0000259" key="1">
    <source>
        <dbReference type="PROSITE" id="PS51186"/>
    </source>
</evidence>
<gene>
    <name evidence="2" type="ORF">J2800_002802</name>
</gene>
<protein>
    <submittedName>
        <fullName evidence="2">RimJ/RimL family protein N-acetyltransferase</fullName>
    </submittedName>
</protein>
<dbReference type="InterPro" id="IPR051531">
    <property type="entry name" value="N-acetyltransferase"/>
</dbReference>
<dbReference type="PANTHER" id="PTHR43792">
    <property type="entry name" value="GNAT FAMILY, PUTATIVE (AFU_ORTHOLOGUE AFUA_3G00765)-RELATED-RELATED"/>
    <property type="match status" value="1"/>
</dbReference>
<accession>A0ABU1N0T9</accession>
<name>A0ABU1N0T9_9CAUL</name>
<dbReference type="InterPro" id="IPR016181">
    <property type="entry name" value="Acyl_CoA_acyltransferase"/>
</dbReference>
<dbReference type="PANTHER" id="PTHR43792:SF13">
    <property type="entry name" value="ACETYLTRANSFERASE"/>
    <property type="match status" value="1"/>
</dbReference>
<reference evidence="2 3" key="1">
    <citation type="submission" date="2023-07" db="EMBL/GenBank/DDBJ databases">
        <title>Sorghum-associated microbial communities from plants grown in Nebraska, USA.</title>
        <authorList>
            <person name="Schachtman D."/>
        </authorList>
    </citation>
    <scope>NUCLEOTIDE SEQUENCE [LARGE SCALE GENOMIC DNA]</scope>
    <source>
        <strain evidence="2 3">DS2154</strain>
    </source>
</reference>
<sequence length="155" mass="16518">MLIEATDAHFAALIAGESPDGLAVAEGGVEAPEVLAMLRGLSAQVGESFHPNAWMIVEDGEVVGLTSLVRTPYVGDTVMIGYGVAASRRQRGIARRAVADLLAWARGDHRVKTVTAETSIHNGPSQRVLEANGFERTGERTDEEDGELFCWSVGV</sequence>
<dbReference type="RefSeq" id="WP_310032393.1">
    <property type="nucleotide sequence ID" value="NZ_JAVDRL010000007.1"/>
</dbReference>
<dbReference type="Proteomes" id="UP001262754">
    <property type="component" value="Unassembled WGS sequence"/>
</dbReference>
<feature type="domain" description="N-acetyltransferase" evidence="1">
    <location>
        <begin position="1"/>
        <end position="155"/>
    </location>
</feature>
<comment type="caution">
    <text evidence="2">The sequence shown here is derived from an EMBL/GenBank/DDBJ whole genome shotgun (WGS) entry which is preliminary data.</text>
</comment>
<dbReference type="Pfam" id="PF13302">
    <property type="entry name" value="Acetyltransf_3"/>
    <property type="match status" value="1"/>
</dbReference>
<evidence type="ECO:0000313" key="2">
    <source>
        <dbReference type="EMBL" id="MDR6532049.1"/>
    </source>
</evidence>
<dbReference type="CDD" id="cd04301">
    <property type="entry name" value="NAT_SF"/>
    <property type="match status" value="1"/>
</dbReference>
<dbReference type="EMBL" id="JAVDRL010000007">
    <property type="protein sequence ID" value="MDR6532049.1"/>
    <property type="molecule type" value="Genomic_DNA"/>
</dbReference>
<organism evidence="2 3">
    <name type="scientific">Caulobacter rhizosphaerae</name>
    <dbReference type="NCBI Taxonomy" id="2010972"/>
    <lineage>
        <taxon>Bacteria</taxon>
        <taxon>Pseudomonadati</taxon>
        <taxon>Pseudomonadota</taxon>
        <taxon>Alphaproteobacteria</taxon>
        <taxon>Caulobacterales</taxon>
        <taxon>Caulobacteraceae</taxon>
        <taxon>Caulobacter</taxon>
    </lineage>
</organism>
<dbReference type="InterPro" id="IPR000182">
    <property type="entry name" value="GNAT_dom"/>
</dbReference>
<evidence type="ECO:0000313" key="3">
    <source>
        <dbReference type="Proteomes" id="UP001262754"/>
    </source>
</evidence>
<dbReference type="PROSITE" id="PS51186">
    <property type="entry name" value="GNAT"/>
    <property type="match status" value="1"/>
</dbReference>
<proteinExistence type="predicted"/>